<dbReference type="EMBL" id="BAAAPE010000015">
    <property type="protein sequence ID" value="GAA2092604.1"/>
    <property type="molecule type" value="Genomic_DNA"/>
</dbReference>
<feature type="compositionally biased region" description="Basic and acidic residues" evidence="2">
    <location>
        <begin position="1"/>
        <end position="10"/>
    </location>
</feature>
<name>A0ABP5I2L6_9ACTN</name>
<gene>
    <name evidence="4" type="ORF">GCM10009801_59210</name>
</gene>
<dbReference type="InterPro" id="IPR002563">
    <property type="entry name" value="Flavin_Rdtase-like_dom"/>
</dbReference>
<dbReference type="Proteomes" id="UP001500016">
    <property type="component" value="Unassembled WGS sequence"/>
</dbReference>
<comment type="caution">
    <text evidence="4">The sequence shown here is derived from an EMBL/GenBank/DDBJ whole genome shotgun (WGS) entry which is preliminary data.</text>
</comment>
<dbReference type="Pfam" id="PF01613">
    <property type="entry name" value="Flavin_Reduct"/>
    <property type="match status" value="1"/>
</dbReference>
<feature type="domain" description="Flavin reductase like" evidence="3">
    <location>
        <begin position="31"/>
        <end position="179"/>
    </location>
</feature>
<keyword evidence="1" id="KW-0560">Oxidoreductase</keyword>
<feature type="region of interest" description="Disordered" evidence="2">
    <location>
        <begin position="1"/>
        <end position="20"/>
    </location>
</feature>
<protein>
    <submittedName>
        <fullName evidence="4">Flavin reductase family protein</fullName>
    </submittedName>
</protein>
<dbReference type="SUPFAM" id="SSF50475">
    <property type="entry name" value="FMN-binding split barrel"/>
    <property type="match status" value="1"/>
</dbReference>
<evidence type="ECO:0000313" key="4">
    <source>
        <dbReference type="EMBL" id="GAA2092604.1"/>
    </source>
</evidence>
<dbReference type="PANTHER" id="PTHR30466">
    <property type="entry name" value="FLAVIN REDUCTASE"/>
    <property type="match status" value="1"/>
</dbReference>
<evidence type="ECO:0000256" key="1">
    <source>
        <dbReference type="ARBA" id="ARBA00023002"/>
    </source>
</evidence>
<dbReference type="SMART" id="SM00903">
    <property type="entry name" value="Flavin_Reduct"/>
    <property type="match status" value="1"/>
</dbReference>
<dbReference type="InterPro" id="IPR050268">
    <property type="entry name" value="NADH-dep_flavin_reductase"/>
</dbReference>
<evidence type="ECO:0000259" key="3">
    <source>
        <dbReference type="SMART" id="SM00903"/>
    </source>
</evidence>
<dbReference type="PANTHER" id="PTHR30466:SF1">
    <property type="entry name" value="FMN REDUCTASE (NADH) RUTF"/>
    <property type="match status" value="1"/>
</dbReference>
<organism evidence="4 5">
    <name type="scientific">Streptomyces albiaxialis</name>
    <dbReference type="NCBI Taxonomy" id="329523"/>
    <lineage>
        <taxon>Bacteria</taxon>
        <taxon>Bacillati</taxon>
        <taxon>Actinomycetota</taxon>
        <taxon>Actinomycetes</taxon>
        <taxon>Kitasatosporales</taxon>
        <taxon>Streptomycetaceae</taxon>
        <taxon>Streptomyces</taxon>
    </lineage>
</organism>
<evidence type="ECO:0000313" key="5">
    <source>
        <dbReference type="Proteomes" id="UP001500016"/>
    </source>
</evidence>
<sequence length="188" mass="19139">MSALREEDGPRAAGTRAIPGEASGPDVRAFMRAWATGVAVVTGTLGGEPAGCTVNAFLSVSLRPPLLLVSLADGSRTLAAVAGHGAFGINVLGWDQRQLAGRFAGGAARHADRFAGTPWRMRAGAPVLEGAVAACVCVRERLIGAADHTLVLGRPVWTDAGVAAEPGAPVVYHGNRYQPLPSSAGAVP</sequence>
<reference evidence="5" key="1">
    <citation type="journal article" date="2019" name="Int. J. Syst. Evol. Microbiol.">
        <title>The Global Catalogue of Microorganisms (GCM) 10K type strain sequencing project: providing services to taxonomists for standard genome sequencing and annotation.</title>
        <authorList>
            <consortium name="The Broad Institute Genomics Platform"/>
            <consortium name="The Broad Institute Genome Sequencing Center for Infectious Disease"/>
            <person name="Wu L."/>
            <person name="Ma J."/>
        </authorList>
    </citation>
    <scope>NUCLEOTIDE SEQUENCE [LARGE SCALE GENOMIC DNA]</scope>
    <source>
        <strain evidence="5">JCM 15478</strain>
    </source>
</reference>
<dbReference type="InterPro" id="IPR012349">
    <property type="entry name" value="Split_barrel_FMN-bd"/>
</dbReference>
<dbReference type="Gene3D" id="2.30.110.10">
    <property type="entry name" value="Electron Transport, Fmn-binding Protein, Chain A"/>
    <property type="match status" value="1"/>
</dbReference>
<evidence type="ECO:0000256" key="2">
    <source>
        <dbReference type="SAM" id="MobiDB-lite"/>
    </source>
</evidence>
<dbReference type="RefSeq" id="WP_344532427.1">
    <property type="nucleotide sequence ID" value="NZ_BAAAPE010000015.1"/>
</dbReference>
<keyword evidence="5" id="KW-1185">Reference proteome</keyword>
<accession>A0ABP5I2L6</accession>
<proteinExistence type="predicted"/>